<accession>A0A5S6R050</accession>
<sequence length="157" mass="17797">MVSGQLNGTNSFNVCRTGTNNDGEVICCRKRDFATGTLLLMGRFTSAQPWNQLLNMCIVLKARLVDAHRSWLEELFDVKSWKSDTFVAKFKTLVHDANVLDEDACGVYCELDELALVEIDEEERNRLSRCRHVAKNSSILILTPFLDTVGIFKHEDV</sequence>
<dbReference type="Proteomes" id="UP000046395">
    <property type="component" value="Unassembled WGS sequence"/>
</dbReference>
<proteinExistence type="predicted"/>
<protein>
    <submittedName>
        <fullName evidence="2">Uncharacterized protein</fullName>
    </submittedName>
</protein>
<keyword evidence="1" id="KW-1185">Reference proteome</keyword>
<reference evidence="2" key="1">
    <citation type="submission" date="2019-12" db="UniProtKB">
        <authorList>
            <consortium name="WormBaseParasite"/>
        </authorList>
    </citation>
    <scope>IDENTIFICATION</scope>
</reference>
<evidence type="ECO:0000313" key="1">
    <source>
        <dbReference type="Proteomes" id="UP000046395"/>
    </source>
</evidence>
<dbReference type="AlphaFoldDB" id="A0A5S6R050"/>
<dbReference type="WBParaSite" id="TMUE_3000012803.1">
    <property type="protein sequence ID" value="TMUE_3000012803.1"/>
    <property type="gene ID" value="WBGene00294527"/>
</dbReference>
<evidence type="ECO:0000313" key="2">
    <source>
        <dbReference type="WBParaSite" id="TMUE_3000012803.1"/>
    </source>
</evidence>
<name>A0A5S6R050_TRIMR</name>
<organism evidence="1 2">
    <name type="scientific">Trichuris muris</name>
    <name type="common">Mouse whipworm</name>
    <dbReference type="NCBI Taxonomy" id="70415"/>
    <lineage>
        <taxon>Eukaryota</taxon>
        <taxon>Metazoa</taxon>
        <taxon>Ecdysozoa</taxon>
        <taxon>Nematoda</taxon>
        <taxon>Enoplea</taxon>
        <taxon>Dorylaimia</taxon>
        <taxon>Trichinellida</taxon>
        <taxon>Trichuridae</taxon>
        <taxon>Trichuris</taxon>
    </lineage>
</organism>